<accession>H2YIM2</accession>
<sequence>MKTCLILCFVLVTAYIADANVSPPYDVDNEVLLVFSLVSAQRRNINPTDVIDMIFPTLMDNSLDLTRAMQVDLLVHAGFTRELSHATLNEILPMMAHDGKGVQSQVMTLLLTDTEVRNATGNSITSATAVPWCYYNVFFIYYNLYYMEVKKPTKFASPVQCLRLFKYGLTLDPSLYHLYDPANPTSSVGRLVNPRYECGFPGVTEFHCVAIRGCCWDANSPFRVPQCFQPNGPKNLDFNFNNIPVAYQSPNGSCNINRYSIPMLYYARTACHYSFANYIDGYNILSLPNRLDCLTKLGCCYENDERVVAQYPMVPRCYKREEGSIAGLPGAGALIRSGTGDSSIPIPPGYPPNTPPPPGKK</sequence>
<dbReference type="AlphaFoldDB" id="H2YIM2"/>
<dbReference type="SMART" id="SM00018">
    <property type="entry name" value="PD"/>
    <property type="match status" value="1"/>
</dbReference>
<dbReference type="Proteomes" id="UP000007875">
    <property type="component" value="Unassembled WGS sequence"/>
</dbReference>
<keyword evidence="7" id="KW-1185">Reference proteome</keyword>
<reference evidence="7" key="1">
    <citation type="submission" date="2003-08" db="EMBL/GenBank/DDBJ databases">
        <authorList>
            <person name="Birren B."/>
            <person name="Nusbaum C."/>
            <person name="Abebe A."/>
            <person name="Abouelleil A."/>
            <person name="Adekoya E."/>
            <person name="Ait-zahra M."/>
            <person name="Allen N."/>
            <person name="Allen T."/>
            <person name="An P."/>
            <person name="Anderson M."/>
            <person name="Anderson S."/>
            <person name="Arachchi H."/>
            <person name="Armbruster J."/>
            <person name="Bachantsang P."/>
            <person name="Baldwin J."/>
            <person name="Barry A."/>
            <person name="Bayul T."/>
            <person name="Blitshsteyn B."/>
            <person name="Bloom T."/>
            <person name="Blye J."/>
            <person name="Boguslavskiy L."/>
            <person name="Borowsky M."/>
            <person name="Boukhgalter B."/>
            <person name="Brunache A."/>
            <person name="Butler J."/>
            <person name="Calixte N."/>
            <person name="Calvo S."/>
            <person name="Camarata J."/>
            <person name="Campo K."/>
            <person name="Chang J."/>
            <person name="Cheshatsang Y."/>
            <person name="Citroen M."/>
            <person name="Collymore A."/>
            <person name="Considine T."/>
            <person name="Cook A."/>
            <person name="Cooke P."/>
            <person name="Corum B."/>
            <person name="Cuomo C."/>
            <person name="David R."/>
            <person name="Dawoe T."/>
            <person name="Degray S."/>
            <person name="Dodge S."/>
            <person name="Dooley K."/>
            <person name="Dorje P."/>
            <person name="Dorjee K."/>
            <person name="Dorris L."/>
            <person name="Duffey N."/>
            <person name="Dupes A."/>
            <person name="Elkins T."/>
            <person name="Engels R."/>
            <person name="Erickson J."/>
            <person name="Farina A."/>
            <person name="Faro S."/>
            <person name="Ferreira P."/>
            <person name="Fischer H."/>
            <person name="Fitzgerald M."/>
            <person name="Foley K."/>
            <person name="Gage D."/>
            <person name="Galagan J."/>
            <person name="Gearin G."/>
            <person name="Gnerre S."/>
            <person name="Gnirke A."/>
            <person name="Goyette A."/>
            <person name="Graham J."/>
            <person name="Grandbois E."/>
            <person name="Gyaltsen K."/>
            <person name="Hafez N."/>
            <person name="Hagopian D."/>
            <person name="Hagos B."/>
            <person name="Hall J."/>
            <person name="Hatcher B."/>
            <person name="Heller A."/>
            <person name="Higgins H."/>
            <person name="Honan T."/>
            <person name="Horn A."/>
            <person name="Houde N."/>
            <person name="Hughes L."/>
            <person name="Hulme W."/>
            <person name="Husby E."/>
            <person name="Iliev I."/>
            <person name="Jaffe D."/>
            <person name="Jones C."/>
            <person name="Kamal M."/>
            <person name="Kamat A."/>
            <person name="Kamvysselis M."/>
            <person name="Karlsson E."/>
            <person name="Kells C."/>
            <person name="Kieu A."/>
            <person name="Kisner P."/>
            <person name="Kodira C."/>
            <person name="Kulbokas E."/>
            <person name="Labutti K."/>
            <person name="Lama D."/>
            <person name="Landers T."/>
            <person name="Leger J."/>
            <person name="Levine S."/>
            <person name="Lewis D."/>
            <person name="Lewis T."/>
            <person name="Lindblad-toh K."/>
            <person name="Liu X."/>
            <person name="Lokyitsang T."/>
            <person name="Lokyitsang Y."/>
            <person name="Lucien O."/>
            <person name="Lui A."/>
            <person name="Ma L.J."/>
            <person name="Mabbitt R."/>
            <person name="Macdonald J."/>
            <person name="Maclean C."/>
            <person name="Major J."/>
            <person name="Manning J."/>
            <person name="Marabella R."/>
            <person name="Maru K."/>
            <person name="Matthews C."/>
            <person name="Mauceli E."/>
            <person name="Mccarthy M."/>
            <person name="Mcdonough S."/>
            <person name="Mcghee T."/>
            <person name="Meldrim J."/>
            <person name="Meneus L."/>
            <person name="Mesirov J."/>
            <person name="Mihalev A."/>
            <person name="Mihova T."/>
            <person name="Mikkelsen T."/>
            <person name="Mlenga V."/>
            <person name="Moru K."/>
            <person name="Mozes J."/>
            <person name="Mulrain L."/>
            <person name="Munson G."/>
            <person name="Naylor J."/>
            <person name="Newes C."/>
            <person name="Nguyen C."/>
            <person name="Nguyen N."/>
            <person name="Nguyen T."/>
            <person name="Nicol R."/>
            <person name="Nielsen C."/>
            <person name="Nizzari M."/>
            <person name="Norbu C."/>
            <person name="Norbu N."/>
            <person name="O'donnell P."/>
            <person name="Okoawo O."/>
            <person name="O'leary S."/>
            <person name="Omotosho B."/>
            <person name="O'neill K."/>
            <person name="Osman S."/>
            <person name="Parker S."/>
            <person name="Perrin D."/>
            <person name="Phunkhang P."/>
            <person name="Piqani B."/>
            <person name="Purcell S."/>
            <person name="Rachupka T."/>
            <person name="Ramasamy U."/>
            <person name="Rameau R."/>
            <person name="Ray V."/>
            <person name="Raymond C."/>
            <person name="Retta R."/>
            <person name="Richardson S."/>
            <person name="Rise C."/>
            <person name="Rodriguez J."/>
            <person name="Rogers J."/>
            <person name="Rogov P."/>
            <person name="Rutman M."/>
            <person name="Schupbach R."/>
            <person name="Seaman C."/>
            <person name="Settipalli S."/>
            <person name="Sharpe T."/>
            <person name="Sheridan J."/>
            <person name="Sherpa N."/>
            <person name="Shi J."/>
            <person name="Smirnov S."/>
            <person name="Smith C."/>
            <person name="Sougnez C."/>
            <person name="Spencer B."/>
            <person name="Stalker J."/>
            <person name="Stange-thomann N."/>
            <person name="Stavropoulos S."/>
            <person name="Stetson K."/>
            <person name="Stone C."/>
            <person name="Stone S."/>
            <person name="Stubbs M."/>
            <person name="Talamas J."/>
            <person name="Tchuinga P."/>
            <person name="Tenzing P."/>
            <person name="Tesfaye S."/>
            <person name="Theodore J."/>
            <person name="Thoulutsang Y."/>
            <person name="Topham K."/>
            <person name="Towey S."/>
            <person name="Tsamla T."/>
            <person name="Tsomo N."/>
            <person name="Vallee D."/>
            <person name="Vassiliev H."/>
            <person name="Venkataraman V."/>
            <person name="Vinson J."/>
            <person name="Vo A."/>
            <person name="Wade C."/>
            <person name="Wang S."/>
            <person name="Wangchuk T."/>
            <person name="Wangdi T."/>
            <person name="Whittaker C."/>
            <person name="Wilkinson J."/>
            <person name="Wu Y."/>
            <person name="Wyman D."/>
            <person name="Yadav S."/>
            <person name="Yang S."/>
            <person name="Yang X."/>
            <person name="Yeager S."/>
            <person name="Yee E."/>
            <person name="Young G."/>
            <person name="Zainoun J."/>
            <person name="Zembeck L."/>
            <person name="Zimmer A."/>
            <person name="Zody M."/>
            <person name="Lander E."/>
        </authorList>
    </citation>
    <scope>NUCLEOTIDE SEQUENCE [LARGE SCALE GENOMIC DNA]</scope>
</reference>
<evidence type="ECO:0000313" key="7">
    <source>
        <dbReference type="Proteomes" id="UP000007875"/>
    </source>
</evidence>
<dbReference type="CDD" id="cd00111">
    <property type="entry name" value="Trefoil"/>
    <property type="match status" value="1"/>
</dbReference>
<keyword evidence="4" id="KW-0732">Signal</keyword>
<comment type="caution">
    <text evidence="2">Lacks conserved residue(s) required for the propagation of feature annotation.</text>
</comment>
<feature type="domain" description="P-type" evidence="5">
    <location>
        <begin position="186"/>
        <end position="231"/>
    </location>
</feature>
<name>H2YIM2_CIOSA</name>
<dbReference type="GO" id="GO:0005615">
    <property type="term" value="C:extracellular space"/>
    <property type="evidence" value="ECO:0007669"/>
    <property type="project" value="TreeGrafter"/>
</dbReference>
<dbReference type="Ensembl" id="ENSCSAVT00000005242.1">
    <property type="protein sequence ID" value="ENSCSAVP00000005171.1"/>
    <property type="gene ID" value="ENSCSAVG00000003085.1"/>
</dbReference>
<evidence type="ECO:0000256" key="1">
    <source>
        <dbReference type="ARBA" id="ARBA00023157"/>
    </source>
</evidence>
<dbReference type="PANTHER" id="PTHR13826">
    <property type="entry name" value="INTESTINAL TREFOIL FACTOR-RELATED"/>
    <property type="match status" value="1"/>
</dbReference>
<evidence type="ECO:0000256" key="4">
    <source>
        <dbReference type="SAM" id="SignalP"/>
    </source>
</evidence>
<feature type="compositionally biased region" description="Pro residues" evidence="3">
    <location>
        <begin position="345"/>
        <end position="361"/>
    </location>
</feature>
<proteinExistence type="predicted"/>
<reference evidence="6" key="2">
    <citation type="submission" date="2025-08" db="UniProtKB">
        <authorList>
            <consortium name="Ensembl"/>
        </authorList>
    </citation>
    <scope>IDENTIFICATION</scope>
</reference>
<evidence type="ECO:0000313" key="6">
    <source>
        <dbReference type="Ensembl" id="ENSCSAVP00000005171.1"/>
    </source>
</evidence>
<dbReference type="SUPFAM" id="SSF57492">
    <property type="entry name" value="Trefoil"/>
    <property type="match status" value="1"/>
</dbReference>
<feature type="signal peptide" evidence="4">
    <location>
        <begin position="1"/>
        <end position="19"/>
    </location>
</feature>
<dbReference type="InterPro" id="IPR044913">
    <property type="entry name" value="P_trefoil_dom_sf"/>
</dbReference>
<evidence type="ECO:0000256" key="2">
    <source>
        <dbReference type="PROSITE-ProRule" id="PRU00779"/>
    </source>
</evidence>
<dbReference type="GeneTree" id="ENSGT00510000053118"/>
<organism evidence="6 7">
    <name type="scientific">Ciona savignyi</name>
    <name type="common">Pacific transparent sea squirt</name>
    <dbReference type="NCBI Taxonomy" id="51511"/>
    <lineage>
        <taxon>Eukaryota</taxon>
        <taxon>Metazoa</taxon>
        <taxon>Chordata</taxon>
        <taxon>Tunicata</taxon>
        <taxon>Ascidiacea</taxon>
        <taxon>Phlebobranchia</taxon>
        <taxon>Cionidae</taxon>
        <taxon>Ciona</taxon>
    </lineage>
</organism>
<evidence type="ECO:0000256" key="3">
    <source>
        <dbReference type="SAM" id="MobiDB-lite"/>
    </source>
</evidence>
<dbReference type="InterPro" id="IPR000519">
    <property type="entry name" value="P_trefoil_dom"/>
</dbReference>
<feature type="chain" id="PRO_5003578364" description="P-type domain-containing protein" evidence="4">
    <location>
        <begin position="20"/>
        <end position="361"/>
    </location>
</feature>
<dbReference type="PANTHER" id="PTHR13826:SF14">
    <property type="entry name" value="TREFOIL FACTOR 2"/>
    <property type="match status" value="1"/>
</dbReference>
<keyword evidence="1" id="KW-1015">Disulfide bond</keyword>
<feature type="region of interest" description="Disordered" evidence="3">
    <location>
        <begin position="332"/>
        <end position="361"/>
    </location>
</feature>
<dbReference type="InterPro" id="IPR017994">
    <property type="entry name" value="P_trefoil_chordata"/>
</dbReference>
<dbReference type="Pfam" id="PF00088">
    <property type="entry name" value="Trefoil"/>
    <property type="match status" value="1"/>
</dbReference>
<protein>
    <recommendedName>
        <fullName evidence="5">P-type domain-containing protein</fullName>
    </recommendedName>
</protein>
<dbReference type="PROSITE" id="PS51448">
    <property type="entry name" value="P_TREFOIL_2"/>
    <property type="match status" value="1"/>
</dbReference>
<evidence type="ECO:0000259" key="5">
    <source>
        <dbReference type="PROSITE" id="PS51448"/>
    </source>
</evidence>
<reference evidence="6" key="3">
    <citation type="submission" date="2025-09" db="UniProtKB">
        <authorList>
            <consortium name="Ensembl"/>
        </authorList>
    </citation>
    <scope>IDENTIFICATION</scope>
</reference>
<dbReference type="Gene3D" id="4.10.110.10">
    <property type="entry name" value="Spasmolytic Protein, domain 1"/>
    <property type="match status" value="1"/>
</dbReference>